<gene>
    <name evidence="1" type="ORF">HELGO_WM7460</name>
</gene>
<proteinExistence type="predicted"/>
<dbReference type="AlphaFoldDB" id="A0A6S6TCA3"/>
<evidence type="ECO:0000313" key="1">
    <source>
        <dbReference type="EMBL" id="CAA6818472.1"/>
    </source>
</evidence>
<organism evidence="1">
    <name type="scientific">uncultured Sulfurovum sp</name>
    <dbReference type="NCBI Taxonomy" id="269237"/>
    <lineage>
        <taxon>Bacteria</taxon>
        <taxon>Pseudomonadati</taxon>
        <taxon>Campylobacterota</taxon>
        <taxon>Epsilonproteobacteria</taxon>
        <taxon>Campylobacterales</taxon>
        <taxon>Sulfurovaceae</taxon>
        <taxon>Sulfurovum</taxon>
        <taxon>environmental samples</taxon>
    </lineage>
</organism>
<reference evidence="1" key="1">
    <citation type="submission" date="2020-01" db="EMBL/GenBank/DDBJ databases">
        <authorList>
            <person name="Meier V. D."/>
            <person name="Meier V D."/>
        </authorList>
    </citation>
    <scope>NUCLEOTIDE SEQUENCE</scope>
    <source>
        <strain evidence="1">HLG_WM_MAG_06</strain>
    </source>
</reference>
<sequence length="610" mass="72051">MITNNKKKDWVDFSAKIVYLYENLFKNDKNMLIQYFSDKTAKQQLSNRKKTIENWLEGKTKKPNGFHLSKFKINEYTLNGELLLPKIAFEKWSLETFQKRVNRYLLQKQEIDVPHKMKYIYFFSTRESKLSYFEISYPKPENDAIISVTSPTYTLNSIYHGSITVHSSMCYINVQNDFDYMNYIFKNNADFYTDEIKVFGVAQAVDALTREPKAFLTLLTSNKLTAEEECRYAHKLNYSNLMIADDFTHGCALERDYFLENFSQKIRDLYRDTNHYAINEHFKNDMYFDIVLQEYQSYIELLEKSLYHNDYPINHKRQSILFALEHMCKEKKETATILYHLDSESLSILDSKNSIMDMQLKLVKADKLTLSYLFTIEDISLITERVIQQIQYLEKNNISVKLTNNSRSIYSKILIVYNKDFAIYKRKNEQTDNHVTKSAGRIERLGYEVEALEKDAICIDDFLEENYPLNGRWYHYSFTSKKDTNVFQETIFDIKNYTFTASYPKGQRIGSLLQTEEYTLILLQNSVIRLHNIHLKEKIFHVSIIGKEIGIHHKDVLLFGLFSKTKLSNEQALLLLNSIHQKEDEEFRVKICNNFDSTLAYFDANDDTLT</sequence>
<accession>A0A6S6TCA3</accession>
<protein>
    <submittedName>
        <fullName evidence="1">Uncharacterized protein</fullName>
    </submittedName>
</protein>
<name>A0A6S6TCA3_9BACT</name>
<dbReference type="EMBL" id="CACVAP010000090">
    <property type="protein sequence ID" value="CAA6818472.1"/>
    <property type="molecule type" value="Genomic_DNA"/>
</dbReference>